<dbReference type="InterPro" id="IPR011993">
    <property type="entry name" value="PH-like_dom_sf"/>
</dbReference>
<evidence type="ECO:0000256" key="8">
    <source>
        <dbReference type="ARBA" id="ARBA00022723"/>
    </source>
</evidence>
<evidence type="ECO:0000256" key="3">
    <source>
        <dbReference type="ARBA" id="ARBA00004555"/>
    </source>
</evidence>
<evidence type="ECO:0000259" key="20">
    <source>
        <dbReference type="PROSITE" id="PS50115"/>
    </source>
</evidence>
<dbReference type="SMART" id="SM00105">
    <property type="entry name" value="ArfGap"/>
    <property type="match status" value="1"/>
</dbReference>
<keyword evidence="9" id="KW-0677">Repeat</keyword>
<evidence type="ECO:0000256" key="2">
    <source>
        <dbReference type="ARBA" id="ARBA00004496"/>
    </source>
</evidence>
<feature type="compositionally biased region" description="Polar residues" evidence="17">
    <location>
        <begin position="263"/>
        <end position="272"/>
    </location>
</feature>
<dbReference type="FunFam" id="1.25.40.20:FF:000006">
    <property type="entry name" value="Arf-GAP with SH3 domain, ANK repeat and PH domain-containing protein 2"/>
    <property type="match status" value="1"/>
</dbReference>
<keyword evidence="10" id="KW-0862">Zinc</keyword>
<dbReference type="SUPFAM" id="SSF50044">
    <property type="entry name" value="SH3-domain"/>
    <property type="match status" value="1"/>
</dbReference>
<dbReference type="PROSITE" id="PS50002">
    <property type="entry name" value="SH3"/>
    <property type="match status" value="1"/>
</dbReference>
<evidence type="ECO:0000256" key="15">
    <source>
        <dbReference type="PROSITE-ProRule" id="PRU00192"/>
    </source>
</evidence>
<proteinExistence type="predicted"/>
<comment type="subcellular location">
    <subcellularLocation>
        <location evidence="2">Cytoplasm</location>
    </subcellularLocation>
    <subcellularLocation>
        <location evidence="3">Golgi apparatus</location>
    </subcellularLocation>
    <subcellularLocation>
        <location evidence="1">Membrane</location>
    </subcellularLocation>
</comment>
<dbReference type="GO" id="GO:0008270">
    <property type="term" value="F:zinc ion binding"/>
    <property type="evidence" value="ECO:0007669"/>
    <property type="project" value="UniProtKB-KW"/>
</dbReference>
<feature type="domain" description="PH" evidence="19">
    <location>
        <begin position="277"/>
        <end position="371"/>
    </location>
</feature>
<evidence type="ECO:0000256" key="10">
    <source>
        <dbReference type="ARBA" id="ARBA00022833"/>
    </source>
</evidence>
<evidence type="ECO:0000256" key="16">
    <source>
        <dbReference type="PROSITE-ProRule" id="PRU00288"/>
    </source>
</evidence>
<dbReference type="InterPro" id="IPR043593">
    <property type="entry name" value="ASAP"/>
</dbReference>
<dbReference type="InterPro" id="IPR037278">
    <property type="entry name" value="ARFGAP/RecO"/>
</dbReference>
<evidence type="ECO:0000256" key="14">
    <source>
        <dbReference type="PROSITE-ProRule" id="PRU00023"/>
    </source>
</evidence>
<dbReference type="PROSITE" id="PS50088">
    <property type="entry name" value="ANK_REPEAT"/>
    <property type="match status" value="2"/>
</dbReference>
<evidence type="ECO:0000259" key="18">
    <source>
        <dbReference type="PROSITE" id="PS50002"/>
    </source>
</evidence>
<dbReference type="SMART" id="SM00233">
    <property type="entry name" value="PH"/>
    <property type="match status" value="1"/>
</dbReference>
<dbReference type="Pfam" id="PF01412">
    <property type="entry name" value="ArfGap"/>
    <property type="match status" value="1"/>
</dbReference>
<keyword evidence="11" id="KW-0333">Golgi apparatus</keyword>
<dbReference type="Gene3D" id="1.20.1270.60">
    <property type="entry name" value="Arfaptin homology (AH) domain/BAR domain"/>
    <property type="match status" value="1"/>
</dbReference>
<dbReference type="SUPFAM" id="SSF57863">
    <property type="entry name" value="ArfGap/RecO-like zinc finger"/>
    <property type="match status" value="1"/>
</dbReference>
<feature type="repeat" description="ANK" evidence="14">
    <location>
        <begin position="558"/>
        <end position="593"/>
    </location>
</feature>
<dbReference type="Pfam" id="PF14604">
    <property type="entry name" value="SH3_9"/>
    <property type="match status" value="1"/>
</dbReference>
<dbReference type="FunFam" id="1.25.40.950:FF:000001">
    <property type="entry name" value="Arf-GAP with SH3 domain, ANK repeat and PH domain-containing protein 1"/>
    <property type="match status" value="1"/>
</dbReference>
<dbReference type="InterPro" id="IPR004148">
    <property type="entry name" value="BAR_dom"/>
</dbReference>
<evidence type="ECO:0000256" key="11">
    <source>
        <dbReference type="ARBA" id="ARBA00023034"/>
    </source>
</evidence>
<protein>
    <submittedName>
        <fullName evidence="21">ArfGAP with SH3 domain, ankyrin repeat and PH domain 2a</fullName>
    </submittedName>
</protein>
<dbReference type="PANTHER" id="PTHR45854:SF4">
    <property type="entry name" value="ARF-GAP WITH SH3 DOMAIN, ANK REPEAT AND PH DOMAIN-CONTAINING PROTEIN 2"/>
    <property type="match status" value="1"/>
</dbReference>
<dbReference type="InterPro" id="IPR001849">
    <property type="entry name" value="PH_domain"/>
</dbReference>
<dbReference type="AlphaFoldDB" id="A0A8C1XMZ1"/>
<name>A0A8C1XMZ1_CYPCA</name>
<evidence type="ECO:0000256" key="5">
    <source>
        <dbReference type="ARBA" id="ARBA00022468"/>
    </source>
</evidence>
<dbReference type="CDD" id="cd07642">
    <property type="entry name" value="BAR_ASAP2"/>
    <property type="match status" value="1"/>
</dbReference>
<dbReference type="InterPro" id="IPR001164">
    <property type="entry name" value="ArfGAP_dom"/>
</dbReference>
<evidence type="ECO:0000256" key="13">
    <source>
        <dbReference type="ARBA" id="ARBA00023136"/>
    </source>
</evidence>
<dbReference type="GO" id="GO:0016020">
    <property type="term" value="C:membrane"/>
    <property type="evidence" value="ECO:0007669"/>
    <property type="project" value="UniProtKB-SubCell"/>
</dbReference>
<feature type="compositionally biased region" description="Polar residues" evidence="17">
    <location>
        <begin position="766"/>
        <end position="775"/>
    </location>
</feature>
<dbReference type="InterPro" id="IPR002110">
    <property type="entry name" value="Ankyrin_rpt"/>
</dbReference>
<dbReference type="Pfam" id="PF12796">
    <property type="entry name" value="Ank_2"/>
    <property type="match status" value="1"/>
</dbReference>
<keyword evidence="8" id="KW-0479">Metal-binding</keyword>
<dbReference type="Gene3D" id="1.25.40.950">
    <property type="match status" value="1"/>
</dbReference>
<keyword evidence="16" id="KW-0863">Zinc-finger</keyword>
<dbReference type="Gene3D" id="1.10.220.150">
    <property type="entry name" value="Arf GTPase activating protein"/>
    <property type="match status" value="1"/>
</dbReference>
<dbReference type="Pfam" id="PF16746">
    <property type="entry name" value="BAR_3"/>
    <property type="match status" value="1"/>
</dbReference>
<dbReference type="FunFam" id="2.30.30.40:FF:000012">
    <property type="entry name" value="Arf-GAP with SH3 domain, ANK repeat and PH domain-containing protein 2"/>
    <property type="match status" value="1"/>
</dbReference>
<feature type="domain" description="Arf-GAP" evidence="20">
    <location>
        <begin position="395"/>
        <end position="517"/>
    </location>
</feature>
<dbReference type="SUPFAM" id="SSF50729">
    <property type="entry name" value="PH domain-like"/>
    <property type="match status" value="1"/>
</dbReference>
<evidence type="ECO:0000259" key="19">
    <source>
        <dbReference type="PROSITE" id="PS50003"/>
    </source>
</evidence>
<dbReference type="InterPro" id="IPR036770">
    <property type="entry name" value="Ankyrin_rpt-contain_sf"/>
</dbReference>
<dbReference type="PROSITE" id="PS50297">
    <property type="entry name" value="ANK_REP_REGION"/>
    <property type="match status" value="1"/>
</dbReference>
<dbReference type="Gene3D" id="2.30.30.40">
    <property type="entry name" value="SH3 Domains"/>
    <property type="match status" value="1"/>
</dbReference>
<evidence type="ECO:0000256" key="6">
    <source>
        <dbReference type="ARBA" id="ARBA00022490"/>
    </source>
</evidence>
<dbReference type="Proteomes" id="UP000694700">
    <property type="component" value="Unplaced"/>
</dbReference>
<dbReference type="PANTHER" id="PTHR45854">
    <property type="entry name" value="ASAP FAMILY MEMBER"/>
    <property type="match status" value="1"/>
</dbReference>
<keyword evidence="12 14" id="KW-0040">ANK repeat</keyword>
<keyword evidence="6" id="KW-0963">Cytoplasm</keyword>
<keyword evidence="7" id="KW-0597">Phosphoprotein</keyword>
<dbReference type="PROSITE" id="PS50003">
    <property type="entry name" value="PH_DOMAIN"/>
    <property type="match status" value="1"/>
</dbReference>
<organism evidence="21 22">
    <name type="scientific">Cyprinus carpio</name>
    <name type="common">Common carp</name>
    <dbReference type="NCBI Taxonomy" id="7962"/>
    <lineage>
        <taxon>Eukaryota</taxon>
        <taxon>Metazoa</taxon>
        <taxon>Chordata</taxon>
        <taxon>Craniata</taxon>
        <taxon>Vertebrata</taxon>
        <taxon>Euteleostomi</taxon>
        <taxon>Actinopterygii</taxon>
        <taxon>Neopterygii</taxon>
        <taxon>Teleostei</taxon>
        <taxon>Ostariophysi</taxon>
        <taxon>Cypriniformes</taxon>
        <taxon>Cyprinidae</taxon>
        <taxon>Cyprininae</taxon>
        <taxon>Cyprinus</taxon>
    </lineage>
</organism>
<dbReference type="SUPFAM" id="SSF103657">
    <property type="entry name" value="BAR/IMD domain-like"/>
    <property type="match status" value="1"/>
</dbReference>
<dbReference type="InterPro" id="IPR036028">
    <property type="entry name" value="SH3-like_dom_sf"/>
</dbReference>
<evidence type="ECO:0000256" key="1">
    <source>
        <dbReference type="ARBA" id="ARBA00004370"/>
    </source>
</evidence>
<evidence type="ECO:0000256" key="9">
    <source>
        <dbReference type="ARBA" id="ARBA00022737"/>
    </source>
</evidence>
<dbReference type="GO" id="GO:0005794">
    <property type="term" value="C:Golgi apparatus"/>
    <property type="evidence" value="ECO:0007669"/>
    <property type="project" value="UniProtKB-SubCell"/>
</dbReference>
<feature type="compositionally biased region" description="Basic and acidic residues" evidence="17">
    <location>
        <begin position="681"/>
        <end position="692"/>
    </location>
</feature>
<dbReference type="PROSITE" id="PS50115">
    <property type="entry name" value="ARFGAP"/>
    <property type="match status" value="1"/>
</dbReference>
<feature type="compositionally biased region" description="Polar residues" evidence="17">
    <location>
        <begin position="697"/>
        <end position="707"/>
    </location>
</feature>
<evidence type="ECO:0000313" key="22">
    <source>
        <dbReference type="Proteomes" id="UP000694700"/>
    </source>
</evidence>
<dbReference type="InterPro" id="IPR038508">
    <property type="entry name" value="ArfGAP_dom_sf"/>
</dbReference>
<dbReference type="SMART" id="SM00248">
    <property type="entry name" value="ANK"/>
    <property type="match status" value="3"/>
</dbReference>
<evidence type="ECO:0000256" key="7">
    <source>
        <dbReference type="ARBA" id="ARBA00022553"/>
    </source>
</evidence>
<dbReference type="GO" id="GO:0005096">
    <property type="term" value="F:GTPase activator activity"/>
    <property type="evidence" value="ECO:0007669"/>
    <property type="project" value="UniProtKB-KW"/>
</dbReference>
<dbReference type="Gene3D" id="2.30.29.30">
    <property type="entry name" value="Pleckstrin-homology domain (PH domain)/Phosphotyrosine-binding domain (PTB)"/>
    <property type="match status" value="1"/>
</dbReference>
<sequence>MPDQITVAEFVAETNEDYKSPTASNFTTRMTHCRNTVAALEEALDVDRSVLYKMKKSVKAIYTSGLAHVENEEQYTQALEKFGENCVYRDDPDLGSAFLKFSVFTKELTALFKNLFQNMNNIITFPLDSLLKGDLKGVKGDLKKPFDKAWKDYETKVSKIEKEKKEHARQHGMIRTEISGAEIAEEMEKERRFFQLQMCEYLLKVNEIKIKKGVDLLQNLIKYFHAQCNFFQDGLKAVDNLKPSIEKLATDLHSVRDFSKQSATYSLHQPQGNKEHGTERSGNLYKKSDGLRKVWQKRKCTVKNGYLTISHGTANRPPAKLNLLTCQVKHNPEEKKSFDLISRTVTPVTVTSHTCINLIWEWISVLQNSKEEALNNAFKGDQHVGENNIVQELTKAILGEVKRMAGNDVCCDCGAPGPTWLSTNLGILTCIECSGIHRELGVHYSRIQSLTLDVLSTSELLLAKNVGNAGFNEIMEACLTAEDVIKPNPTSDMQARKDFIMAKYTEKRFARKKCPDALSKLHTLCDAVKARDIFSLIQVYAEGVDLMEPIPLANGHEQGETALHLAVRLVDRTSLHIVDFLTQNSLNLDKQTAKGSTALHYCCLTDNSECLKLLLRGKASIDIANEAGETPLDIARRLKHLQCEELLNQALAGKFNAHVHVEYEWRLQHEDLDESDEDLDEKSSPHRRDERPISCYTPGSNPLQPSPASLARDARDIVKDKQRFVPNLVNNETYGTIINTNSPVALSTSAPPLPPRNLGTLYFNLTGRQRSSSDPPNMHPPAPPLRGTSTSRESDRPKRVKAMYNCVADNPDELTFSEGEVIVVDGEEDQEWWLGHIEGEPNRRGAFPVTFVHFIMD</sequence>
<dbReference type="SUPFAM" id="SSF48403">
    <property type="entry name" value="Ankyrin repeat"/>
    <property type="match status" value="1"/>
</dbReference>
<dbReference type="FunFam" id="1.10.220.150:FF:000002">
    <property type="entry name" value="arf-GAP with SH3 domain, ANK repeat and PH domain-containing protein 1"/>
    <property type="match status" value="1"/>
</dbReference>
<feature type="region of interest" description="Disordered" evidence="17">
    <location>
        <begin position="263"/>
        <end position="284"/>
    </location>
</feature>
<reference evidence="21" key="1">
    <citation type="submission" date="2025-08" db="UniProtKB">
        <authorList>
            <consortium name="Ensembl"/>
        </authorList>
    </citation>
    <scope>IDENTIFICATION</scope>
</reference>
<dbReference type="SMART" id="SM00326">
    <property type="entry name" value="SH3"/>
    <property type="match status" value="1"/>
</dbReference>
<gene>
    <name evidence="21" type="primary">LOC109102651</name>
</gene>
<evidence type="ECO:0000256" key="4">
    <source>
        <dbReference type="ARBA" id="ARBA00022443"/>
    </source>
</evidence>
<feature type="repeat" description="ANK" evidence="14">
    <location>
        <begin position="594"/>
        <end position="626"/>
    </location>
</feature>
<keyword evidence="5" id="KW-0343">GTPase activation</keyword>
<dbReference type="Ensembl" id="ENSCCRT00015087172.1">
    <property type="protein sequence ID" value="ENSCCRP00015084422.1"/>
    <property type="gene ID" value="ENSCCRG00015029853.1"/>
</dbReference>
<dbReference type="Gene3D" id="1.25.40.20">
    <property type="entry name" value="Ankyrin repeat-containing domain"/>
    <property type="match status" value="1"/>
</dbReference>
<feature type="domain" description="SH3" evidence="18">
    <location>
        <begin position="795"/>
        <end position="857"/>
    </location>
</feature>
<keyword evidence="4 15" id="KW-0728">SH3 domain</keyword>
<keyword evidence="13" id="KW-0472">Membrane</keyword>
<dbReference type="PRINTS" id="PR00405">
    <property type="entry name" value="REVINTRACTNG"/>
</dbReference>
<evidence type="ECO:0000256" key="17">
    <source>
        <dbReference type="SAM" id="MobiDB-lite"/>
    </source>
</evidence>
<dbReference type="InterPro" id="IPR027267">
    <property type="entry name" value="AH/BAR_dom_sf"/>
</dbReference>
<evidence type="ECO:0000256" key="12">
    <source>
        <dbReference type="ARBA" id="ARBA00023043"/>
    </source>
</evidence>
<feature type="region of interest" description="Disordered" evidence="17">
    <location>
        <begin position="766"/>
        <end position="797"/>
    </location>
</feature>
<dbReference type="InterPro" id="IPR001452">
    <property type="entry name" value="SH3_domain"/>
</dbReference>
<accession>A0A8C1XMZ1</accession>
<evidence type="ECO:0000313" key="21">
    <source>
        <dbReference type="Ensembl" id="ENSCCRP00015084422.1"/>
    </source>
</evidence>
<feature type="region of interest" description="Disordered" evidence="17">
    <location>
        <begin position="672"/>
        <end position="710"/>
    </location>
</feature>
<dbReference type="FunFam" id="1.20.1270.60:FF:000004">
    <property type="entry name" value="Arf-GAP with SH3 domain, ANK repeat and PH domain-containing protein 1"/>
    <property type="match status" value="1"/>
</dbReference>